<evidence type="ECO:0000313" key="4">
    <source>
        <dbReference type="EMBL" id="MCS0591560.1"/>
    </source>
</evidence>
<dbReference type="InterPro" id="IPR000305">
    <property type="entry name" value="GIY-YIG_endonuc"/>
</dbReference>
<dbReference type="CDD" id="cd10448">
    <property type="entry name" value="GIY-YIG_unchar_3"/>
    <property type="match status" value="1"/>
</dbReference>
<evidence type="ECO:0000256" key="1">
    <source>
        <dbReference type="ARBA" id="ARBA00007435"/>
    </source>
</evidence>
<evidence type="ECO:0000259" key="3">
    <source>
        <dbReference type="PROSITE" id="PS50164"/>
    </source>
</evidence>
<dbReference type="SMART" id="SM00465">
    <property type="entry name" value="GIYc"/>
    <property type="match status" value="1"/>
</dbReference>
<dbReference type="InterPro" id="IPR050190">
    <property type="entry name" value="UPF0213_domain"/>
</dbReference>
<dbReference type="Gene3D" id="3.40.1440.10">
    <property type="entry name" value="GIY-YIG endonuclease"/>
    <property type="match status" value="1"/>
</dbReference>
<dbReference type="RefSeq" id="WP_258847326.1">
    <property type="nucleotide sequence ID" value="NZ_JANUGX010000028.1"/>
</dbReference>
<feature type="domain" description="GIY-YIG" evidence="3">
    <location>
        <begin position="3"/>
        <end position="79"/>
    </location>
</feature>
<dbReference type="Proteomes" id="UP001205560">
    <property type="component" value="Unassembled WGS sequence"/>
</dbReference>
<accession>A0ABT2ABH1</accession>
<evidence type="ECO:0000313" key="5">
    <source>
        <dbReference type="Proteomes" id="UP001205560"/>
    </source>
</evidence>
<dbReference type="Pfam" id="PF01541">
    <property type="entry name" value="GIY-YIG"/>
    <property type="match status" value="1"/>
</dbReference>
<keyword evidence="2" id="KW-1133">Transmembrane helix</keyword>
<keyword evidence="2" id="KW-0472">Membrane</keyword>
<comment type="caution">
    <text evidence="4">The sequence shown here is derived from an EMBL/GenBank/DDBJ whole genome shotgun (WGS) entry which is preliminary data.</text>
</comment>
<name>A0ABT2ABH1_9BURK</name>
<dbReference type="PROSITE" id="PS50164">
    <property type="entry name" value="GIY_YIG"/>
    <property type="match status" value="1"/>
</dbReference>
<dbReference type="PANTHER" id="PTHR34477">
    <property type="entry name" value="UPF0213 PROTEIN YHBQ"/>
    <property type="match status" value="1"/>
</dbReference>
<dbReference type="InterPro" id="IPR035901">
    <property type="entry name" value="GIY-YIG_endonuc_sf"/>
</dbReference>
<dbReference type="EMBL" id="JANUGX010000028">
    <property type="protein sequence ID" value="MCS0591560.1"/>
    <property type="molecule type" value="Genomic_DNA"/>
</dbReference>
<gene>
    <name evidence="4" type="ORF">NX782_20425</name>
</gene>
<reference evidence="4 5" key="1">
    <citation type="submission" date="2022-08" db="EMBL/GenBank/DDBJ databases">
        <title>Reclassification of Massilia species as members of the genera Telluria, Duganella, Pseudoduganella, Mokoshia gen. nov. and Zemynaea gen. nov. using orthogonal and non-orthogonal genome-based approaches.</title>
        <authorList>
            <person name="Bowman J.P."/>
        </authorList>
    </citation>
    <scope>NUCLEOTIDE SEQUENCE [LARGE SCALE GENOMIC DNA]</scope>
    <source>
        <strain evidence="4 5">LMG 28164</strain>
    </source>
</reference>
<keyword evidence="2" id="KW-0812">Transmembrane</keyword>
<feature type="transmembrane region" description="Helical" evidence="2">
    <location>
        <begin position="6"/>
        <end position="27"/>
    </location>
</feature>
<protein>
    <submittedName>
        <fullName evidence="4">GIY-YIG nuclease family protein</fullName>
    </submittedName>
</protein>
<comment type="similarity">
    <text evidence="1">Belongs to the UPF0213 family.</text>
</comment>
<dbReference type="PANTHER" id="PTHR34477:SF5">
    <property type="entry name" value="BSL5627 PROTEIN"/>
    <property type="match status" value="1"/>
</dbReference>
<dbReference type="SUPFAM" id="SSF82771">
    <property type="entry name" value="GIY-YIG endonuclease"/>
    <property type="match status" value="1"/>
</dbReference>
<keyword evidence="5" id="KW-1185">Reference proteome</keyword>
<proteinExistence type="inferred from homology"/>
<evidence type="ECO:0000256" key="2">
    <source>
        <dbReference type="SAM" id="Phobius"/>
    </source>
</evidence>
<sequence length="97" mass="11518">MDKSSYVYILASGMNGTLYVGVTSNLIRRVWEHREGLVDGFSKQYGVKSLVWYEVHTEITEAIRREKQIKKWNRAWKVELIQKSNPRWLDRYVDIAI</sequence>
<organism evidence="4 5">
    <name type="scientific">Massilia norwichensis</name>
    <dbReference type="NCBI Taxonomy" id="1442366"/>
    <lineage>
        <taxon>Bacteria</taxon>
        <taxon>Pseudomonadati</taxon>
        <taxon>Pseudomonadota</taxon>
        <taxon>Betaproteobacteria</taxon>
        <taxon>Burkholderiales</taxon>
        <taxon>Oxalobacteraceae</taxon>
        <taxon>Telluria group</taxon>
        <taxon>Massilia</taxon>
    </lineage>
</organism>